<protein>
    <submittedName>
        <fullName evidence="2">Uncharacterized protein</fullName>
    </submittedName>
</protein>
<feature type="compositionally biased region" description="Acidic residues" evidence="1">
    <location>
        <begin position="31"/>
        <end position="45"/>
    </location>
</feature>
<dbReference type="AlphaFoldDB" id="A0A0N1PFT3"/>
<feature type="region of interest" description="Disordered" evidence="1">
    <location>
        <begin position="31"/>
        <end position="50"/>
    </location>
</feature>
<evidence type="ECO:0000256" key="1">
    <source>
        <dbReference type="SAM" id="MobiDB-lite"/>
    </source>
</evidence>
<name>A0A0N1PFT3_PAPXU</name>
<accession>A0A0N1PFT3</accession>
<evidence type="ECO:0000313" key="2">
    <source>
        <dbReference type="EMBL" id="KPJ00867.1"/>
    </source>
</evidence>
<evidence type="ECO:0000313" key="3">
    <source>
        <dbReference type="Proteomes" id="UP000053268"/>
    </source>
</evidence>
<reference evidence="2 3" key="1">
    <citation type="journal article" date="2015" name="Nat. Commun.">
        <title>Outbred genome sequencing and CRISPR/Cas9 gene editing in butterflies.</title>
        <authorList>
            <person name="Li X."/>
            <person name="Fan D."/>
            <person name="Zhang W."/>
            <person name="Liu G."/>
            <person name="Zhang L."/>
            <person name="Zhao L."/>
            <person name="Fang X."/>
            <person name="Chen L."/>
            <person name="Dong Y."/>
            <person name="Chen Y."/>
            <person name="Ding Y."/>
            <person name="Zhao R."/>
            <person name="Feng M."/>
            <person name="Zhu Y."/>
            <person name="Feng Y."/>
            <person name="Jiang X."/>
            <person name="Zhu D."/>
            <person name="Xiang H."/>
            <person name="Feng X."/>
            <person name="Li S."/>
            <person name="Wang J."/>
            <person name="Zhang G."/>
            <person name="Kronforst M.R."/>
            <person name="Wang W."/>
        </authorList>
    </citation>
    <scope>NUCLEOTIDE SEQUENCE [LARGE SCALE GENOMIC DNA]</scope>
    <source>
        <strain evidence="2">Ya'a_city_454_Px</strain>
        <tissue evidence="2">Whole body</tissue>
    </source>
</reference>
<dbReference type="EMBL" id="KQ459454">
    <property type="protein sequence ID" value="KPJ00867.1"/>
    <property type="molecule type" value="Genomic_DNA"/>
</dbReference>
<feature type="region of interest" description="Disordered" evidence="1">
    <location>
        <begin position="91"/>
        <end position="116"/>
    </location>
</feature>
<organism evidence="2 3">
    <name type="scientific">Papilio xuthus</name>
    <name type="common">Asian swallowtail butterfly</name>
    <dbReference type="NCBI Taxonomy" id="66420"/>
    <lineage>
        <taxon>Eukaryota</taxon>
        <taxon>Metazoa</taxon>
        <taxon>Ecdysozoa</taxon>
        <taxon>Arthropoda</taxon>
        <taxon>Hexapoda</taxon>
        <taxon>Insecta</taxon>
        <taxon>Pterygota</taxon>
        <taxon>Neoptera</taxon>
        <taxon>Endopterygota</taxon>
        <taxon>Lepidoptera</taxon>
        <taxon>Glossata</taxon>
        <taxon>Ditrysia</taxon>
        <taxon>Papilionoidea</taxon>
        <taxon>Papilionidae</taxon>
        <taxon>Papilioninae</taxon>
        <taxon>Papilio</taxon>
    </lineage>
</organism>
<keyword evidence="3" id="KW-1185">Reference proteome</keyword>
<gene>
    <name evidence="2" type="ORF">RR46_00117</name>
</gene>
<sequence length="164" mass="18497">MDTEIACSGYKRTRGVDDELLQEMGIGLQVSDDEDSQCGDEETDDVNTKPNYEEDEVNALRNEVEKSIMNDERKPNIEEITSKTISISLENEQNDEEVPTLVPSESIQDDKSSKIDTNSQKYRLAMIEKALSDVRSMRSYTSASTIAPDVVKQQEEDLNLLEVI</sequence>
<proteinExistence type="predicted"/>
<dbReference type="Proteomes" id="UP000053268">
    <property type="component" value="Unassembled WGS sequence"/>
</dbReference>
<dbReference type="STRING" id="66420.A0A0N1PFT3"/>